<feature type="domain" description="Ig-like" evidence="12">
    <location>
        <begin position="112"/>
        <end position="181"/>
    </location>
</feature>
<evidence type="ECO:0000313" key="14">
    <source>
        <dbReference type="Proteomes" id="UP000472268"/>
    </source>
</evidence>
<evidence type="ECO:0000313" key="13">
    <source>
        <dbReference type="Ensembl" id="ENSSSUP00005016940.1"/>
    </source>
</evidence>
<dbReference type="SUPFAM" id="SSF48726">
    <property type="entry name" value="Immunoglobulin"/>
    <property type="match status" value="2"/>
</dbReference>
<dbReference type="FunFam" id="2.60.40.10:FF:000217">
    <property type="entry name" value="High affinity immunoglobulin gamma Fc receptor I"/>
    <property type="match status" value="1"/>
</dbReference>
<dbReference type="InterPro" id="IPR003599">
    <property type="entry name" value="Ig_sub"/>
</dbReference>
<keyword evidence="10" id="KW-0812">Transmembrane</keyword>
<dbReference type="GO" id="GO:0009897">
    <property type="term" value="C:external side of plasma membrane"/>
    <property type="evidence" value="ECO:0007669"/>
    <property type="project" value="TreeGrafter"/>
</dbReference>
<dbReference type="CDD" id="cd05753">
    <property type="entry name" value="Ig2_FcgammaR_like"/>
    <property type="match status" value="1"/>
</dbReference>
<dbReference type="InterPro" id="IPR013783">
    <property type="entry name" value="Ig-like_fold"/>
</dbReference>
<proteinExistence type="predicted"/>
<dbReference type="GO" id="GO:0019770">
    <property type="term" value="F:IgG receptor activity"/>
    <property type="evidence" value="ECO:0007669"/>
    <property type="project" value="TreeGrafter"/>
</dbReference>
<feature type="chain" id="PRO_5025657713" description="Low affinity immunoglobulin gamma Fc region receptor III-A" evidence="11">
    <location>
        <begin position="19"/>
        <end position="248"/>
    </location>
</feature>
<dbReference type="Gene3D" id="2.60.40.10">
    <property type="entry name" value="Immunoglobulins"/>
    <property type="match status" value="2"/>
</dbReference>
<dbReference type="PANTHER" id="PTHR11481:SF103">
    <property type="entry name" value="LOW AFFINITY IMMUNOGLOBULIN GAMMA FC REGION RECEPTOR III-A-RELATED"/>
    <property type="match status" value="1"/>
</dbReference>
<dbReference type="PANTHER" id="PTHR11481">
    <property type="entry name" value="IMMUNOGLOBULIN FC RECEPTOR"/>
    <property type="match status" value="1"/>
</dbReference>
<keyword evidence="6" id="KW-1015">Disulfide bond</keyword>
<evidence type="ECO:0000256" key="1">
    <source>
        <dbReference type="ARBA" id="ARBA00004236"/>
    </source>
</evidence>
<keyword evidence="4 11" id="KW-0732">Signal</keyword>
<evidence type="ECO:0000256" key="9">
    <source>
        <dbReference type="ARBA" id="ARBA00040880"/>
    </source>
</evidence>
<dbReference type="FunFam" id="2.60.40.10:FF:000356">
    <property type="entry name" value="Low affinity immunoglobulin gamma Fc region receptor III-A"/>
    <property type="match status" value="1"/>
</dbReference>
<keyword evidence="14" id="KW-1185">Reference proteome</keyword>
<dbReference type="SMART" id="SM00409">
    <property type="entry name" value="IG"/>
    <property type="match status" value="2"/>
</dbReference>
<dbReference type="GeneID" id="115288426"/>
<feature type="domain" description="Ig-like" evidence="12">
    <location>
        <begin position="16"/>
        <end position="97"/>
    </location>
</feature>
<name>A0A673U5W1_SURSU</name>
<keyword evidence="2" id="KW-1003">Cell membrane</keyword>
<dbReference type="GO" id="GO:0019864">
    <property type="term" value="F:IgG binding"/>
    <property type="evidence" value="ECO:0007669"/>
    <property type="project" value="UniProtKB-KW"/>
</dbReference>
<dbReference type="Ensembl" id="ENSSSUT00005019313.1">
    <property type="protein sequence ID" value="ENSSSUP00005016940.1"/>
    <property type="gene ID" value="ENSSSUG00005010901.1"/>
</dbReference>
<accession>A0A673U5W1</accession>
<keyword evidence="3" id="KW-0390">IgG-binding protein</keyword>
<dbReference type="AlphaFoldDB" id="A0A673U5W1"/>
<evidence type="ECO:0000259" key="12">
    <source>
        <dbReference type="PROSITE" id="PS50835"/>
    </source>
</evidence>
<dbReference type="InterPro" id="IPR050488">
    <property type="entry name" value="Ig_Fc_receptor"/>
</dbReference>
<evidence type="ECO:0000256" key="5">
    <source>
        <dbReference type="ARBA" id="ARBA00023136"/>
    </source>
</evidence>
<reference evidence="13" key="2">
    <citation type="submission" date="2025-08" db="UniProtKB">
        <authorList>
            <consortium name="Ensembl"/>
        </authorList>
    </citation>
    <scope>IDENTIFICATION</scope>
</reference>
<reference evidence="13" key="3">
    <citation type="submission" date="2025-09" db="UniProtKB">
        <authorList>
            <consortium name="Ensembl"/>
        </authorList>
    </citation>
    <scope>IDENTIFICATION</scope>
</reference>
<protein>
    <recommendedName>
        <fullName evidence="9">Low affinity immunoglobulin gamma Fc region receptor III-A</fullName>
    </recommendedName>
</protein>
<keyword evidence="10" id="KW-1133">Transmembrane helix</keyword>
<evidence type="ECO:0000256" key="11">
    <source>
        <dbReference type="SAM" id="SignalP"/>
    </source>
</evidence>
<gene>
    <name evidence="13" type="primary">LOC115288426</name>
</gene>
<dbReference type="InterPro" id="IPR007110">
    <property type="entry name" value="Ig-like_dom"/>
</dbReference>
<organism evidence="13 14">
    <name type="scientific">Suricata suricatta</name>
    <name type="common">Meerkat</name>
    <dbReference type="NCBI Taxonomy" id="37032"/>
    <lineage>
        <taxon>Eukaryota</taxon>
        <taxon>Metazoa</taxon>
        <taxon>Chordata</taxon>
        <taxon>Craniata</taxon>
        <taxon>Vertebrata</taxon>
        <taxon>Euteleostomi</taxon>
        <taxon>Mammalia</taxon>
        <taxon>Eutheria</taxon>
        <taxon>Laurasiatheria</taxon>
        <taxon>Carnivora</taxon>
        <taxon>Feliformia</taxon>
        <taxon>Herpestidae</taxon>
        <taxon>Suricata</taxon>
    </lineage>
</organism>
<dbReference type="RefSeq" id="XP_029791604.1">
    <property type="nucleotide sequence ID" value="XM_029935744.1"/>
</dbReference>
<keyword evidence="7" id="KW-0325">Glycoprotein</keyword>
<dbReference type="CDD" id="cd05752">
    <property type="entry name" value="Ig1_FcgammaR_like"/>
    <property type="match status" value="1"/>
</dbReference>
<dbReference type="GO" id="GO:0001788">
    <property type="term" value="P:antibody-dependent cellular cytotoxicity"/>
    <property type="evidence" value="ECO:0007669"/>
    <property type="project" value="TreeGrafter"/>
</dbReference>
<dbReference type="Proteomes" id="UP000472268">
    <property type="component" value="Chromosome 3"/>
</dbReference>
<evidence type="ECO:0000256" key="7">
    <source>
        <dbReference type="ARBA" id="ARBA00023180"/>
    </source>
</evidence>
<reference evidence="13 14" key="1">
    <citation type="submission" date="2019-05" db="EMBL/GenBank/DDBJ databases">
        <title>A Chromosome-scale Meerkat (S. suricatta) Genome Assembly.</title>
        <authorList>
            <person name="Dudchenko O."/>
            <person name="Lieberman Aiden E."/>
            <person name="Tung J."/>
            <person name="Barreiro L.B."/>
            <person name="Clutton-Brock T.H."/>
        </authorList>
    </citation>
    <scope>NUCLEOTIDE SEQUENCE [LARGE SCALE GENOMIC DNA]</scope>
</reference>
<comment type="subunit">
    <text evidence="8">Forms a heterooligomeric complex with ITAM-containing signaling subunits FCER1G. Interacts (via transmembrane domain) with signaling subunits; this interaction is a prerequisite for receptor complex expression on the cell surface and intracellular signal transduction. Binds the Fc region of antigen-complexed IgG.</text>
</comment>
<evidence type="ECO:0000256" key="8">
    <source>
        <dbReference type="ARBA" id="ARBA00038604"/>
    </source>
</evidence>
<evidence type="ECO:0000256" key="3">
    <source>
        <dbReference type="ARBA" id="ARBA00022652"/>
    </source>
</evidence>
<dbReference type="Pfam" id="PF13895">
    <property type="entry name" value="Ig_2"/>
    <property type="match status" value="2"/>
</dbReference>
<feature type="transmembrane region" description="Helical" evidence="10">
    <location>
        <begin position="197"/>
        <end position="220"/>
    </location>
</feature>
<dbReference type="PROSITE" id="PS50835">
    <property type="entry name" value="IG_LIKE"/>
    <property type="match status" value="2"/>
</dbReference>
<evidence type="ECO:0000256" key="10">
    <source>
        <dbReference type="SAM" id="Phobius"/>
    </source>
</evidence>
<keyword evidence="5 10" id="KW-0472">Membrane</keyword>
<evidence type="ECO:0000256" key="4">
    <source>
        <dbReference type="ARBA" id="ARBA00022729"/>
    </source>
</evidence>
<comment type="subcellular location">
    <subcellularLocation>
        <location evidence="1">Cell membrane</location>
    </subcellularLocation>
</comment>
<feature type="signal peptide" evidence="11">
    <location>
        <begin position="1"/>
        <end position="18"/>
    </location>
</feature>
<evidence type="ECO:0000256" key="6">
    <source>
        <dbReference type="ARBA" id="ARBA00023157"/>
    </source>
</evidence>
<evidence type="ECO:0000256" key="2">
    <source>
        <dbReference type="ARBA" id="ARBA00022475"/>
    </source>
</evidence>
<dbReference type="InterPro" id="IPR036179">
    <property type="entry name" value="Ig-like_dom_sf"/>
</dbReference>
<sequence length="248" mass="28783">MWQLLSPMILFLLERPKAMVVLEPEWTRILTWDRVTLRCQGPYGPGDPPTQWWHNGSLISHQASSYDITAARLEDSGEYKCQTNLSKASDPVQLEVHATWLLLQAPRWVFQEGETIRLRCHSWQNKKVWKVQYFQDGRGKRFFHSNSEFHIPKATRKHSGSYFCRGIIGTKNESSEAVDITVQGPPIPSTSTLLPHWYQIAFFLVLVLLYAVVTGLFLVVQRDLRRSMETGKDRKVTWSRDPQDKLEQ</sequence>